<keyword evidence="3" id="KW-0809">Transit peptide</keyword>
<reference evidence="8 9" key="1">
    <citation type="submission" date="2017-12" db="EMBL/GenBank/DDBJ databases">
        <title>Sequencing, de novo assembly and annotation of complete genome of a new Thraustochytrid species, strain FCC1311.</title>
        <authorList>
            <person name="Sedici K."/>
            <person name="Godart F."/>
            <person name="Aiese Cigliano R."/>
            <person name="Sanseverino W."/>
            <person name="Barakat M."/>
            <person name="Ortet P."/>
            <person name="Marechal E."/>
            <person name="Cagnac O."/>
            <person name="Amato A."/>
        </authorList>
    </citation>
    <scope>NUCLEOTIDE SEQUENCE [LARGE SCALE GENOMIC DNA]</scope>
</reference>
<comment type="similarity">
    <text evidence="2">Belongs to the mitochondrion-specific ribosomal protein mL41 family.</text>
</comment>
<keyword evidence="6" id="KW-0687">Ribonucleoprotein</keyword>
<accession>A0A2R5GDE6</accession>
<sequence>MTVAAALRTTVERGAKKLRGPLSPKRGNRHYYKGKGGWKGGFVSKHGNFIKDYSKMKFILPPDLTDCELTAYVSNATPQIKTPPPAMPVVPTTNKN</sequence>
<dbReference type="OrthoDB" id="408933at2759"/>
<protein>
    <submittedName>
        <fullName evidence="8">54S ribosomal protein L27, mitochondrial</fullName>
    </submittedName>
</protein>
<dbReference type="Proteomes" id="UP000241890">
    <property type="component" value="Unassembled WGS sequence"/>
</dbReference>
<evidence type="ECO:0000256" key="5">
    <source>
        <dbReference type="ARBA" id="ARBA00023128"/>
    </source>
</evidence>
<dbReference type="AlphaFoldDB" id="A0A2R5GDE6"/>
<keyword evidence="9" id="KW-1185">Reference proteome</keyword>
<keyword evidence="5" id="KW-0496">Mitochondrion</keyword>
<organism evidence="8 9">
    <name type="scientific">Hondaea fermentalgiana</name>
    <dbReference type="NCBI Taxonomy" id="2315210"/>
    <lineage>
        <taxon>Eukaryota</taxon>
        <taxon>Sar</taxon>
        <taxon>Stramenopiles</taxon>
        <taxon>Bigyra</taxon>
        <taxon>Labyrinthulomycetes</taxon>
        <taxon>Thraustochytrida</taxon>
        <taxon>Thraustochytriidae</taxon>
        <taxon>Hondaea</taxon>
    </lineage>
</organism>
<evidence type="ECO:0000313" key="8">
    <source>
        <dbReference type="EMBL" id="GBG28976.1"/>
    </source>
</evidence>
<comment type="subcellular location">
    <subcellularLocation>
        <location evidence="1">Mitochondrion</location>
    </subcellularLocation>
</comment>
<dbReference type="PANTHER" id="PTHR21338:SF0">
    <property type="entry name" value="LARGE RIBOSOMAL SUBUNIT PROTEIN ML41"/>
    <property type="match status" value="1"/>
</dbReference>
<dbReference type="InParanoid" id="A0A2R5GDE6"/>
<evidence type="ECO:0000256" key="4">
    <source>
        <dbReference type="ARBA" id="ARBA00022980"/>
    </source>
</evidence>
<keyword evidence="4 8" id="KW-0689">Ribosomal protein</keyword>
<proteinExistence type="inferred from homology"/>
<dbReference type="EMBL" id="BEYU01000052">
    <property type="protein sequence ID" value="GBG28976.1"/>
    <property type="molecule type" value="Genomic_DNA"/>
</dbReference>
<evidence type="ECO:0000256" key="1">
    <source>
        <dbReference type="ARBA" id="ARBA00004173"/>
    </source>
</evidence>
<dbReference type="GO" id="GO:0005762">
    <property type="term" value="C:mitochondrial large ribosomal subunit"/>
    <property type="evidence" value="ECO:0007669"/>
    <property type="project" value="InterPro"/>
</dbReference>
<dbReference type="GO" id="GO:0003735">
    <property type="term" value="F:structural constituent of ribosome"/>
    <property type="evidence" value="ECO:0007669"/>
    <property type="project" value="InterPro"/>
</dbReference>
<dbReference type="GO" id="GO:0006412">
    <property type="term" value="P:translation"/>
    <property type="evidence" value="ECO:0007669"/>
    <property type="project" value="TreeGrafter"/>
</dbReference>
<dbReference type="InterPro" id="IPR019189">
    <property type="entry name" value="Ribosomal_mL41"/>
</dbReference>
<dbReference type="PANTHER" id="PTHR21338">
    <property type="entry name" value="MITOCHONDRIAL RIBOSOMAL PROTEIN L41"/>
    <property type="match status" value="1"/>
</dbReference>
<comment type="caution">
    <text evidence="8">The sequence shown here is derived from an EMBL/GenBank/DDBJ whole genome shotgun (WGS) entry which is preliminary data.</text>
</comment>
<evidence type="ECO:0000256" key="7">
    <source>
        <dbReference type="SAM" id="MobiDB-lite"/>
    </source>
</evidence>
<name>A0A2R5GDE6_9STRA</name>
<evidence type="ECO:0000256" key="3">
    <source>
        <dbReference type="ARBA" id="ARBA00022946"/>
    </source>
</evidence>
<gene>
    <name evidence="8" type="ORF">FCC1311_051972</name>
</gene>
<dbReference type="Pfam" id="PF09809">
    <property type="entry name" value="MRP-L27"/>
    <property type="match status" value="1"/>
</dbReference>
<evidence type="ECO:0000256" key="2">
    <source>
        <dbReference type="ARBA" id="ARBA00010152"/>
    </source>
</evidence>
<feature type="region of interest" description="Disordered" evidence="7">
    <location>
        <begin position="1"/>
        <end position="30"/>
    </location>
</feature>
<evidence type="ECO:0000313" key="9">
    <source>
        <dbReference type="Proteomes" id="UP000241890"/>
    </source>
</evidence>
<evidence type="ECO:0000256" key="6">
    <source>
        <dbReference type="ARBA" id="ARBA00023274"/>
    </source>
</evidence>